<dbReference type="Pfam" id="PF01171">
    <property type="entry name" value="ATP_bind_3"/>
    <property type="match status" value="1"/>
</dbReference>
<dbReference type="GO" id="GO:0005737">
    <property type="term" value="C:cytoplasm"/>
    <property type="evidence" value="ECO:0007669"/>
    <property type="project" value="UniProtKB-SubCell"/>
</dbReference>
<reference evidence="12" key="1">
    <citation type="submission" date="2016-10" db="EMBL/GenBank/DDBJ databases">
        <authorList>
            <person name="Varghese N."/>
        </authorList>
    </citation>
    <scope>NUCLEOTIDE SEQUENCE [LARGE SCALE GENOMIC DNA]</scope>
    <source>
        <strain evidence="12">HL 19</strain>
    </source>
</reference>
<feature type="domain" description="Lysidine-tRNA(Ile) synthetase C-terminal" evidence="10">
    <location>
        <begin position="387"/>
        <end position="463"/>
    </location>
</feature>
<proteinExistence type="inferred from homology"/>
<evidence type="ECO:0000256" key="5">
    <source>
        <dbReference type="ARBA" id="ARBA00022741"/>
    </source>
</evidence>
<dbReference type="NCBIfam" id="TIGR02433">
    <property type="entry name" value="lysidine_TilS_C"/>
    <property type="match status" value="1"/>
</dbReference>
<comment type="domain">
    <text evidence="8">The N-terminal region contains the highly conserved SGGXDS motif, predicted to be a P-loop motif involved in ATP binding.</text>
</comment>
<dbReference type="InterPro" id="IPR012094">
    <property type="entry name" value="tRNA_Ile_lys_synt"/>
</dbReference>
<dbReference type="InterPro" id="IPR011063">
    <property type="entry name" value="TilS/TtcA_N"/>
</dbReference>
<dbReference type="SMART" id="SM00977">
    <property type="entry name" value="TilS_C"/>
    <property type="match status" value="1"/>
</dbReference>
<dbReference type="OrthoDB" id="9807403at2"/>
<feature type="region of interest" description="Disordered" evidence="9">
    <location>
        <begin position="388"/>
        <end position="408"/>
    </location>
</feature>
<accession>A0A0P9C8S4</accession>
<gene>
    <name evidence="8" type="primary">tilS</name>
    <name evidence="11" type="ORF">SAMN05661077_2444</name>
</gene>
<dbReference type="PANTHER" id="PTHR43033:SF1">
    <property type="entry name" value="TRNA(ILE)-LYSIDINE SYNTHASE-RELATED"/>
    <property type="match status" value="1"/>
</dbReference>
<keyword evidence="3 8" id="KW-0436">Ligase</keyword>
<dbReference type="SUPFAM" id="SSF52402">
    <property type="entry name" value="Adenine nucleotide alpha hydrolases-like"/>
    <property type="match status" value="1"/>
</dbReference>
<organism evidence="11 12">
    <name type="scientific">Thiohalorhabdus denitrificans</name>
    <dbReference type="NCBI Taxonomy" id="381306"/>
    <lineage>
        <taxon>Bacteria</taxon>
        <taxon>Pseudomonadati</taxon>
        <taxon>Pseudomonadota</taxon>
        <taxon>Gammaproteobacteria</taxon>
        <taxon>Thiohalorhabdales</taxon>
        <taxon>Thiohalorhabdaceae</taxon>
        <taxon>Thiohalorhabdus</taxon>
    </lineage>
</organism>
<comment type="similarity">
    <text evidence="8">Belongs to the tRNA(Ile)-lysidine synthase family.</text>
</comment>
<keyword evidence="4 8" id="KW-0819">tRNA processing</keyword>
<evidence type="ECO:0000256" key="8">
    <source>
        <dbReference type="HAMAP-Rule" id="MF_01161"/>
    </source>
</evidence>
<keyword evidence="12" id="KW-1185">Reference proteome</keyword>
<evidence type="ECO:0000256" key="1">
    <source>
        <dbReference type="ARBA" id="ARBA00004496"/>
    </source>
</evidence>
<evidence type="ECO:0000256" key="7">
    <source>
        <dbReference type="ARBA" id="ARBA00048539"/>
    </source>
</evidence>
<keyword evidence="6 8" id="KW-0067">ATP-binding</keyword>
<dbReference type="InterPro" id="IPR012796">
    <property type="entry name" value="Lysidine-tRNA-synth_C"/>
</dbReference>
<dbReference type="SUPFAM" id="SSF56037">
    <property type="entry name" value="PheT/TilS domain"/>
    <property type="match status" value="1"/>
</dbReference>
<sequence>MLPKHPLRDRFLTRLDAHLRRDLAVPDGARLRVAFSGGTDSTALLAAVAALAPVRGYRVAAVHVHHGMAAAADAWAAACAATCDRLGIPLEERRWEGEAAPGESPEAAARAGRYALLEEALAPGEWLLTAHQADDQAETVLLFLARGAGLDGLAGIQRKRPFGSGWLARPLLPFTRTELEGFVAGLGLSTVADPTNRDPRLARARVRHRLLPCLEEVMGADVAGAVTRSADLLQDARAVVEGAVADHLGRVRPDPDRPGELQAPALADLEPPLARHVLRAALREAALPLPERAILEQVRGLAAGDKAAGWVAWNGGAAHRSGTRLLLIAEPGAQEGAVPDAWAPAEGPLEWPPLGLTLRAEQETAEPPWPAPEQAQLLDAEAAGPVLGLRTPRSGDRIRPAGGGTERPLGELLRGAGIPVGRRERVPLLTDGAGRILAVVGVATAAAAAARPGRPAWRIRLDWWKRPWPGAVSGTPEAGTPGSGTREQREGE</sequence>
<dbReference type="GO" id="GO:0005524">
    <property type="term" value="F:ATP binding"/>
    <property type="evidence" value="ECO:0007669"/>
    <property type="project" value="UniProtKB-UniRule"/>
</dbReference>
<dbReference type="CDD" id="cd01992">
    <property type="entry name" value="TilS_N"/>
    <property type="match status" value="1"/>
</dbReference>
<evidence type="ECO:0000256" key="4">
    <source>
        <dbReference type="ARBA" id="ARBA00022694"/>
    </source>
</evidence>
<dbReference type="Pfam" id="PF11734">
    <property type="entry name" value="TilS_C"/>
    <property type="match status" value="1"/>
</dbReference>
<dbReference type="RefSeq" id="WP_054964779.1">
    <property type="nucleotide sequence ID" value="NZ_FMUN01000007.1"/>
</dbReference>
<evidence type="ECO:0000256" key="9">
    <source>
        <dbReference type="SAM" id="MobiDB-lite"/>
    </source>
</evidence>
<dbReference type="GO" id="GO:0006400">
    <property type="term" value="P:tRNA modification"/>
    <property type="evidence" value="ECO:0007669"/>
    <property type="project" value="UniProtKB-UniRule"/>
</dbReference>
<dbReference type="GO" id="GO:0032267">
    <property type="term" value="F:tRNA(Ile)-lysidine synthase activity"/>
    <property type="evidence" value="ECO:0007669"/>
    <property type="project" value="UniProtKB-EC"/>
</dbReference>
<evidence type="ECO:0000313" key="12">
    <source>
        <dbReference type="Proteomes" id="UP000183104"/>
    </source>
</evidence>
<dbReference type="EC" id="6.3.4.19" evidence="8"/>
<dbReference type="SUPFAM" id="SSF82829">
    <property type="entry name" value="MesJ substrate recognition domain-like"/>
    <property type="match status" value="1"/>
</dbReference>
<dbReference type="Pfam" id="PF09179">
    <property type="entry name" value="TilS"/>
    <property type="match status" value="1"/>
</dbReference>
<dbReference type="Proteomes" id="UP000183104">
    <property type="component" value="Unassembled WGS sequence"/>
</dbReference>
<dbReference type="PANTHER" id="PTHR43033">
    <property type="entry name" value="TRNA(ILE)-LYSIDINE SYNTHASE-RELATED"/>
    <property type="match status" value="1"/>
</dbReference>
<dbReference type="PATRIC" id="fig|381306.5.peg.2578"/>
<name>A0A0P9C8S4_9GAMM</name>
<dbReference type="Gene3D" id="1.20.59.20">
    <property type="match status" value="1"/>
</dbReference>
<dbReference type="InterPro" id="IPR012795">
    <property type="entry name" value="tRNA_Ile_lys_synt_N"/>
</dbReference>
<keyword evidence="5 8" id="KW-0547">Nucleotide-binding</keyword>
<comment type="function">
    <text evidence="8">Ligates lysine onto the cytidine present at position 34 of the AUA codon-specific tRNA(Ile) that contains the anticodon CAU, in an ATP-dependent manner. Cytidine is converted to lysidine, thus changing the amino acid specificity of the tRNA from methionine to isoleucine.</text>
</comment>
<evidence type="ECO:0000256" key="3">
    <source>
        <dbReference type="ARBA" id="ARBA00022598"/>
    </source>
</evidence>
<dbReference type="STRING" id="381306.AN478_01120"/>
<dbReference type="EMBL" id="FMUN01000007">
    <property type="protein sequence ID" value="SCY54873.1"/>
    <property type="molecule type" value="Genomic_DNA"/>
</dbReference>
<evidence type="ECO:0000259" key="10">
    <source>
        <dbReference type="SMART" id="SM00977"/>
    </source>
</evidence>
<dbReference type="InterPro" id="IPR014729">
    <property type="entry name" value="Rossmann-like_a/b/a_fold"/>
</dbReference>
<comment type="subcellular location">
    <subcellularLocation>
        <location evidence="1 8">Cytoplasm</location>
    </subcellularLocation>
</comment>
<keyword evidence="2 8" id="KW-0963">Cytoplasm</keyword>
<protein>
    <recommendedName>
        <fullName evidence="8">tRNA(Ile)-lysidine synthase</fullName>
        <ecNumber evidence="8">6.3.4.19</ecNumber>
    </recommendedName>
    <alternativeName>
        <fullName evidence="8">tRNA(Ile)-2-lysyl-cytidine synthase</fullName>
    </alternativeName>
    <alternativeName>
        <fullName evidence="8">tRNA(Ile)-lysidine synthetase</fullName>
    </alternativeName>
</protein>
<dbReference type="Gene3D" id="3.40.50.620">
    <property type="entry name" value="HUPs"/>
    <property type="match status" value="1"/>
</dbReference>
<comment type="catalytic activity">
    <reaction evidence="7 8">
        <text>cytidine(34) in tRNA(Ile2) + L-lysine + ATP = lysidine(34) in tRNA(Ile2) + AMP + diphosphate + H(+)</text>
        <dbReference type="Rhea" id="RHEA:43744"/>
        <dbReference type="Rhea" id="RHEA-COMP:10625"/>
        <dbReference type="Rhea" id="RHEA-COMP:10670"/>
        <dbReference type="ChEBI" id="CHEBI:15378"/>
        <dbReference type="ChEBI" id="CHEBI:30616"/>
        <dbReference type="ChEBI" id="CHEBI:32551"/>
        <dbReference type="ChEBI" id="CHEBI:33019"/>
        <dbReference type="ChEBI" id="CHEBI:82748"/>
        <dbReference type="ChEBI" id="CHEBI:83665"/>
        <dbReference type="ChEBI" id="CHEBI:456215"/>
        <dbReference type="EC" id="6.3.4.19"/>
    </reaction>
</comment>
<feature type="binding site" evidence="8">
    <location>
        <begin position="36"/>
        <end position="41"/>
    </location>
    <ligand>
        <name>ATP</name>
        <dbReference type="ChEBI" id="CHEBI:30616"/>
    </ligand>
</feature>
<evidence type="ECO:0000256" key="2">
    <source>
        <dbReference type="ARBA" id="ARBA00022490"/>
    </source>
</evidence>
<feature type="region of interest" description="Disordered" evidence="9">
    <location>
        <begin position="468"/>
        <end position="492"/>
    </location>
</feature>
<dbReference type="InterPro" id="IPR015262">
    <property type="entry name" value="tRNA_Ile_lys_synt_subst-bd"/>
</dbReference>
<evidence type="ECO:0000256" key="6">
    <source>
        <dbReference type="ARBA" id="ARBA00022840"/>
    </source>
</evidence>
<dbReference type="AlphaFoldDB" id="A0A0P9C8S4"/>
<evidence type="ECO:0000313" key="11">
    <source>
        <dbReference type="EMBL" id="SCY54873.1"/>
    </source>
</evidence>
<dbReference type="HAMAP" id="MF_01161">
    <property type="entry name" value="tRNA_Ile_lys_synt"/>
    <property type="match status" value="1"/>
</dbReference>
<dbReference type="NCBIfam" id="TIGR02432">
    <property type="entry name" value="lysidine_TilS_N"/>
    <property type="match status" value="1"/>
</dbReference>